<feature type="region of interest" description="Disordered" evidence="3">
    <location>
        <begin position="405"/>
        <end position="442"/>
    </location>
</feature>
<proteinExistence type="predicted"/>
<keyword evidence="1" id="KW-0433">Leucine-rich repeat</keyword>
<dbReference type="PROSITE" id="PS51450">
    <property type="entry name" value="LRR"/>
    <property type="match status" value="3"/>
</dbReference>
<dbReference type="PANTHER" id="PTHR46652">
    <property type="entry name" value="LEUCINE-RICH REPEAT AND IQ DOMAIN-CONTAINING PROTEIN 1-RELATED"/>
    <property type="match status" value="1"/>
</dbReference>
<dbReference type="SMART" id="SM00446">
    <property type="entry name" value="LRRcap"/>
    <property type="match status" value="2"/>
</dbReference>
<dbReference type="Proteomes" id="UP000284403">
    <property type="component" value="Unassembled WGS sequence"/>
</dbReference>
<evidence type="ECO:0000313" key="6">
    <source>
        <dbReference type="Proteomes" id="UP000284403"/>
    </source>
</evidence>
<dbReference type="InterPro" id="IPR050836">
    <property type="entry name" value="SDS22/Internalin_LRR"/>
</dbReference>
<evidence type="ECO:0000256" key="1">
    <source>
        <dbReference type="ARBA" id="ARBA00022614"/>
    </source>
</evidence>
<sequence length="442" mass="48892">MSDLRFLCVTENAITHVAALQRCSSLEEFYFARNLIRDVRDLHPLHRLLNLVSIDAAGNPCSGSHDTEQHRREYRNYLIYNLPKLKVLDGMPIGEVELQRARDVFAGRVNPELLAERVGATSQWKSVHELDLSLCGLREVTMMEPFVALKVLHLHHNSISRIDGLISLHSLVALDLSHNRLAQCPVGHTLQHLHNLRSLSLESNHITDVSALGLLLPRLNFLNLKGNEITSIDQGLQGLTDLRELLLDNNKLRALGPDCFANNLQLTDISAEENFIRSTEGLQPLSRLRVLVLASNRLGDLRLLLNDLRNATCLATATFVGNAVARKPPYRPQTIAALPALTVLDNKEVTEEERDKAEMTRAAEYSGPHNVVLDPSFSLDAVGGVRVTGAAVQPRAFSNQTQRVPVNSNPRLHLPAYKNAGSIPPMRDGVRKGVVPRVPGGP</sequence>
<dbReference type="EMBL" id="MKKU01000039">
    <property type="protein sequence ID" value="RNF26501.1"/>
    <property type="molecule type" value="Genomic_DNA"/>
</dbReference>
<protein>
    <submittedName>
        <fullName evidence="5">Putative leucine-rich repeat protein (LRRP)</fullName>
    </submittedName>
</protein>
<dbReference type="GeneID" id="40314817"/>
<dbReference type="InterPro" id="IPR025875">
    <property type="entry name" value="Leu-rich_rpt_4"/>
</dbReference>
<dbReference type="InterPro" id="IPR001611">
    <property type="entry name" value="Leu-rich_rpt"/>
</dbReference>
<reference evidence="5 6" key="1">
    <citation type="journal article" date="2018" name="BMC Genomics">
        <title>Genomic comparison of Trypanosoma conorhini and Trypanosoma rangeli to Trypanosoma cruzi strains of high and low virulence.</title>
        <authorList>
            <person name="Bradwell K.R."/>
            <person name="Koparde V.N."/>
            <person name="Matveyev A.V."/>
            <person name="Serrano M.G."/>
            <person name="Alves J.M."/>
            <person name="Parikh H."/>
            <person name="Huang B."/>
            <person name="Lee V."/>
            <person name="Espinosa-Alvarez O."/>
            <person name="Ortiz P.A."/>
            <person name="Costa-Martins A.G."/>
            <person name="Teixeira M.M."/>
            <person name="Buck G.A."/>
        </authorList>
    </citation>
    <scope>NUCLEOTIDE SEQUENCE [LARGE SCALE GENOMIC DNA]</scope>
    <source>
        <strain evidence="5 6">025E</strain>
    </source>
</reference>
<dbReference type="OrthoDB" id="1517790at2759"/>
<evidence type="ECO:0000313" key="5">
    <source>
        <dbReference type="EMBL" id="RNF26501.1"/>
    </source>
</evidence>
<dbReference type="InterPro" id="IPR032675">
    <property type="entry name" value="LRR_dom_sf"/>
</dbReference>
<gene>
    <name evidence="5" type="ORF">Tco025E_01206</name>
</gene>
<dbReference type="PANTHER" id="PTHR46652:SF3">
    <property type="entry name" value="LEUCINE-RICH REPEAT-CONTAINING PROTEIN 9"/>
    <property type="match status" value="1"/>
</dbReference>
<dbReference type="Pfam" id="PF14580">
    <property type="entry name" value="LRR_9"/>
    <property type="match status" value="1"/>
</dbReference>
<evidence type="ECO:0000259" key="4">
    <source>
        <dbReference type="SMART" id="SM00446"/>
    </source>
</evidence>
<name>A0A3R7PX30_9TRYP</name>
<dbReference type="RefSeq" id="XP_029231707.1">
    <property type="nucleotide sequence ID" value="XM_029368144.1"/>
</dbReference>
<dbReference type="SMART" id="SM00369">
    <property type="entry name" value="LRR_TYP"/>
    <property type="match status" value="6"/>
</dbReference>
<dbReference type="SMART" id="SM00365">
    <property type="entry name" value="LRR_SD22"/>
    <property type="match status" value="5"/>
</dbReference>
<accession>A0A3R7PX30</accession>
<evidence type="ECO:0000256" key="3">
    <source>
        <dbReference type="SAM" id="MobiDB-lite"/>
    </source>
</evidence>
<dbReference type="Pfam" id="PF12799">
    <property type="entry name" value="LRR_4"/>
    <property type="match status" value="1"/>
</dbReference>
<dbReference type="SUPFAM" id="SSF52058">
    <property type="entry name" value="L domain-like"/>
    <property type="match status" value="2"/>
</dbReference>
<dbReference type="InterPro" id="IPR003591">
    <property type="entry name" value="Leu-rich_rpt_typical-subtyp"/>
</dbReference>
<feature type="domain" description="U2A'/phosphoprotein 32 family A C-terminal" evidence="4">
    <location>
        <begin position="71"/>
        <end position="89"/>
    </location>
</feature>
<comment type="caution">
    <text evidence="5">The sequence shown here is derived from an EMBL/GenBank/DDBJ whole genome shotgun (WGS) entry which is preliminary data.</text>
</comment>
<dbReference type="Gene3D" id="3.80.10.10">
    <property type="entry name" value="Ribonuclease Inhibitor"/>
    <property type="match status" value="3"/>
</dbReference>
<dbReference type="Pfam" id="PF13855">
    <property type="entry name" value="LRR_8"/>
    <property type="match status" value="1"/>
</dbReference>
<keyword evidence="6" id="KW-1185">Reference proteome</keyword>
<dbReference type="InterPro" id="IPR003603">
    <property type="entry name" value="U2A'_phosphoprotein32A_C"/>
</dbReference>
<keyword evidence="2" id="KW-0677">Repeat</keyword>
<feature type="compositionally biased region" description="Low complexity" evidence="3">
    <location>
        <begin position="432"/>
        <end position="442"/>
    </location>
</feature>
<feature type="domain" description="U2A'/phosphoprotein 32 family A C-terminal" evidence="4">
    <location>
        <begin position="327"/>
        <end position="345"/>
    </location>
</feature>
<evidence type="ECO:0000256" key="2">
    <source>
        <dbReference type="ARBA" id="ARBA00022737"/>
    </source>
</evidence>
<dbReference type="AlphaFoldDB" id="A0A3R7PX30"/>
<organism evidence="5 6">
    <name type="scientific">Trypanosoma conorhini</name>
    <dbReference type="NCBI Taxonomy" id="83891"/>
    <lineage>
        <taxon>Eukaryota</taxon>
        <taxon>Discoba</taxon>
        <taxon>Euglenozoa</taxon>
        <taxon>Kinetoplastea</taxon>
        <taxon>Metakinetoplastina</taxon>
        <taxon>Trypanosomatida</taxon>
        <taxon>Trypanosomatidae</taxon>
        <taxon>Trypanosoma</taxon>
    </lineage>
</organism>